<dbReference type="AlphaFoldDB" id="A0A3A8F5M0"/>
<gene>
    <name evidence="2" type="ORF">D7V20_10095</name>
</gene>
<proteinExistence type="predicted"/>
<keyword evidence="1" id="KW-0472">Membrane</keyword>
<sequence>MKAFFLNLTGILESNSKIYWSVIVGIAGCLILYIAEIVHIQNLFSQINSQDTSVVRAMIDPIAQRYRTARYVLFGIAILWSVFEYFKAKKRLNLQ</sequence>
<protein>
    <submittedName>
        <fullName evidence="2">Uncharacterized protein</fullName>
    </submittedName>
</protein>
<dbReference type="OrthoDB" id="6711862at2"/>
<organism evidence="2 3">
    <name type="scientific">Acinetobacter rongchengensis</name>
    <dbReference type="NCBI Taxonomy" id="2419601"/>
    <lineage>
        <taxon>Bacteria</taxon>
        <taxon>Pseudomonadati</taxon>
        <taxon>Pseudomonadota</taxon>
        <taxon>Gammaproteobacteria</taxon>
        <taxon>Moraxellales</taxon>
        <taxon>Moraxellaceae</taxon>
        <taxon>Acinetobacter</taxon>
    </lineage>
</organism>
<keyword evidence="3" id="KW-1185">Reference proteome</keyword>
<comment type="caution">
    <text evidence="2">The sequence shown here is derived from an EMBL/GenBank/DDBJ whole genome shotgun (WGS) entry which is preliminary data.</text>
</comment>
<dbReference type="RefSeq" id="WP_120384210.1">
    <property type="nucleotide sequence ID" value="NZ_RAXT01000018.1"/>
</dbReference>
<reference evidence="2 3" key="1">
    <citation type="submission" date="2018-09" db="EMBL/GenBank/DDBJ databases">
        <title>The draft genome of Acinetobacter spp. strains.</title>
        <authorList>
            <person name="Qin J."/>
            <person name="Feng Y."/>
            <person name="Zong Z."/>
        </authorList>
    </citation>
    <scope>NUCLEOTIDE SEQUENCE [LARGE SCALE GENOMIC DNA]</scope>
    <source>
        <strain evidence="2 3">WCHAc060115</strain>
    </source>
</reference>
<keyword evidence="1" id="KW-0812">Transmembrane</keyword>
<feature type="transmembrane region" description="Helical" evidence="1">
    <location>
        <begin position="68"/>
        <end position="86"/>
    </location>
</feature>
<feature type="transmembrane region" description="Helical" evidence="1">
    <location>
        <begin position="18"/>
        <end position="35"/>
    </location>
</feature>
<evidence type="ECO:0000313" key="3">
    <source>
        <dbReference type="Proteomes" id="UP000280405"/>
    </source>
</evidence>
<accession>A0A3A8F5M0</accession>
<evidence type="ECO:0000256" key="1">
    <source>
        <dbReference type="SAM" id="Phobius"/>
    </source>
</evidence>
<name>A0A3A8F5M0_9GAMM</name>
<dbReference type="PROSITE" id="PS51257">
    <property type="entry name" value="PROKAR_LIPOPROTEIN"/>
    <property type="match status" value="1"/>
</dbReference>
<dbReference type="Proteomes" id="UP000280405">
    <property type="component" value="Unassembled WGS sequence"/>
</dbReference>
<evidence type="ECO:0000313" key="2">
    <source>
        <dbReference type="EMBL" id="RKG37654.1"/>
    </source>
</evidence>
<dbReference type="EMBL" id="RAXT01000018">
    <property type="protein sequence ID" value="RKG37654.1"/>
    <property type="molecule type" value="Genomic_DNA"/>
</dbReference>
<keyword evidence="1" id="KW-1133">Transmembrane helix</keyword>